<protein>
    <recommendedName>
        <fullName evidence="5">Copper amine oxidase</fullName>
    </recommendedName>
</protein>
<gene>
    <name evidence="3" type="ORF">BSK52_01855</name>
</gene>
<evidence type="ECO:0000256" key="2">
    <source>
        <dbReference type="SAM" id="SignalP"/>
    </source>
</evidence>
<accession>A0A1R0YA92</accession>
<feature type="signal peptide" evidence="2">
    <location>
        <begin position="1"/>
        <end position="22"/>
    </location>
</feature>
<feature type="coiled-coil region" evidence="1">
    <location>
        <begin position="99"/>
        <end position="172"/>
    </location>
</feature>
<dbReference type="EMBL" id="MPTC01000001">
    <property type="protein sequence ID" value="OMD44298.1"/>
    <property type="molecule type" value="Genomic_DNA"/>
</dbReference>
<proteinExistence type="predicted"/>
<name>A0A1R0YA92_9BACL</name>
<feature type="chain" id="PRO_5012255140" description="Copper amine oxidase" evidence="2">
    <location>
        <begin position="23"/>
        <end position="174"/>
    </location>
</feature>
<keyword evidence="1" id="KW-0175">Coiled coil</keyword>
<dbReference type="RefSeq" id="WP_139328435.1">
    <property type="nucleotide sequence ID" value="NZ_MPTC01000001.1"/>
</dbReference>
<sequence>MKKFVSGVIVGALLFGGASVFADSASLIGQKVQGLFTVEKGGAKVADAIIINGSAYAPVRAISEATGTKLTIEGKKIIMGETATVTVTPDKSAELKAEYDKTLADITRLENGIQDIEKNVIPGLKESAEILSTNGKIGERAKETLAQYEAQLQKDKTELAFLQEKLAQLKAQLG</sequence>
<dbReference type="AlphaFoldDB" id="A0A1R0YA92"/>
<dbReference type="Proteomes" id="UP000187439">
    <property type="component" value="Unassembled WGS sequence"/>
</dbReference>
<comment type="caution">
    <text evidence="3">The sequence shown here is derived from an EMBL/GenBank/DDBJ whole genome shotgun (WGS) entry which is preliminary data.</text>
</comment>
<reference evidence="3 4" key="1">
    <citation type="submission" date="2016-10" db="EMBL/GenBank/DDBJ databases">
        <title>Paenibacillus species isolates.</title>
        <authorList>
            <person name="Beno S.M."/>
        </authorList>
    </citation>
    <scope>NUCLEOTIDE SEQUENCE [LARGE SCALE GENOMIC DNA]</scope>
    <source>
        <strain evidence="3 4">FSL H7-0710</strain>
    </source>
</reference>
<evidence type="ECO:0000256" key="1">
    <source>
        <dbReference type="SAM" id="Coils"/>
    </source>
</evidence>
<keyword evidence="2" id="KW-0732">Signal</keyword>
<dbReference type="OrthoDB" id="2663175at2"/>
<evidence type="ECO:0000313" key="4">
    <source>
        <dbReference type="Proteomes" id="UP000187439"/>
    </source>
</evidence>
<evidence type="ECO:0000313" key="3">
    <source>
        <dbReference type="EMBL" id="OMD44298.1"/>
    </source>
</evidence>
<organism evidence="3 4">
    <name type="scientific">Paenibacillus odorifer</name>
    <dbReference type="NCBI Taxonomy" id="189426"/>
    <lineage>
        <taxon>Bacteria</taxon>
        <taxon>Bacillati</taxon>
        <taxon>Bacillota</taxon>
        <taxon>Bacilli</taxon>
        <taxon>Bacillales</taxon>
        <taxon>Paenibacillaceae</taxon>
        <taxon>Paenibacillus</taxon>
    </lineage>
</organism>
<evidence type="ECO:0008006" key="5">
    <source>
        <dbReference type="Google" id="ProtNLM"/>
    </source>
</evidence>